<dbReference type="PROSITE" id="PS50048">
    <property type="entry name" value="ZN2_CY6_FUNGAL_2"/>
    <property type="match status" value="1"/>
</dbReference>
<keyword evidence="3" id="KW-0804">Transcription</keyword>
<keyword evidence="4" id="KW-0539">Nucleus</keyword>
<dbReference type="AlphaFoldDB" id="A0A9P9DPD5"/>
<name>A0A9P9DPD5_9HYPO</name>
<feature type="region of interest" description="Disordered" evidence="5">
    <location>
        <begin position="1"/>
        <end position="24"/>
    </location>
</feature>
<accession>A0A9P9DPD5</accession>
<feature type="domain" description="Zn(2)-C6 fungal-type" evidence="6">
    <location>
        <begin position="28"/>
        <end position="60"/>
    </location>
</feature>
<dbReference type="PANTHER" id="PTHR47840">
    <property type="entry name" value="ZN(II)2CYS6 TRANSCRIPTION FACTOR (EUROFUNG)-RELATED"/>
    <property type="match status" value="1"/>
</dbReference>
<keyword evidence="8" id="KW-1185">Reference proteome</keyword>
<feature type="compositionally biased region" description="Polar residues" evidence="5">
    <location>
        <begin position="87"/>
        <end position="101"/>
    </location>
</feature>
<dbReference type="InterPro" id="IPR036864">
    <property type="entry name" value="Zn2-C6_fun-type_DNA-bd_sf"/>
</dbReference>
<reference evidence="7" key="1">
    <citation type="journal article" date="2021" name="Nat. Commun.">
        <title>Genetic determinants of endophytism in the Arabidopsis root mycobiome.</title>
        <authorList>
            <person name="Mesny F."/>
            <person name="Miyauchi S."/>
            <person name="Thiergart T."/>
            <person name="Pickel B."/>
            <person name="Atanasova L."/>
            <person name="Karlsson M."/>
            <person name="Huettel B."/>
            <person name="Barry K.W."/>
            <person name="Haridas S."/>
            <person name="Chen C."/>
            <person name="Bauer D."/>
            <person name="Andreopoulos W."/>
            <person name="Pangilinan J."/>
            <person name="LaButti K."/>
            <person name="Riley R."/>
            <person name="Lipzen A."/>
            <person name="Clum A."/>
            <person name="Drula E."/>
            <person name="Henrissat B."/>
            <person name="Kohler A."/>
            <person name="Grigoriev I.V."/>
            <person name="Martin F.M."/>
            <person name="Hacquard S."/>
        </authorList>
    </citation>
    <scope>NUCLEOTIDE SEQUENCE</scope>
    <source>
        <strain evidence="7">MPI-CAGE-AT-0021</strain>
    </source>
</reference>
<dbReference type="InterPro" id="IPR007219">
    <property type="entry name" value="XnlR_reg_dom"/>
</dbReference>
<evidence type="ECO:0000256" key="3">
    <source>
        <dbReference type="ARBA" id="ARBA00023163"/>
    </source>
</evidence>
<dbReference type="SMART" id="SM00906">
    <property type="entry name" value="Fungal_trans"/>
    <property type="match status" value="1"/>
</dbReference>
<comment type="caution">
    <text evidence="7">The sequence shown here is derived from an EMBL/GenBank/DDBJ whole genome shotgun (WGS) entry which is preliminary data.</text>
</comment>
<feature type="compositionally biased region" description="Polar residues" evidence="5">
    <location>
        <begin position="62"/>
        <end position="80"/>
    </location>
</feature>
<dbReference type="Gene3D" id="4.10.240.10">
    <property type="entry name" value="Zn(2)-C6 fungal-type DNA-binding domain"/>
    <property type="match status" value="1"/>
</dbReference>
<keyword evidence="2" id="KW-0805">Transcription regulation</keyword>
<gene>
    <name evidence="7" type="ORF">B0J13DRAFT_566289</name>
</gene>
<evidence type="ECO:0000259" key="6">
    <source>
        <dbReference type="PROSITE" id="PS50048"/>
    </source>
</evidence>
<keyword evidence="1" id="KW-0479">Metal-binding</keyword>
<dbReference type="Proteomes" id="UP000717696">
    <property type="component" value="Unassembled WGS sequence"/>
</dbReference>
<dbReference type="CDD" id="cd00067">
    <property type="entry name" value="GAL4"/>
    <property type="match status" value="1"/>
</dbReference>
<dbReference type="EMBL" id="JAGMUU010000025">
    <property type="protein sequence ID" value="KAH7123249.1"/>
    <property type="molecule type" value="Genomic_DNA"/>
</dbReference>
<dbReference type="GO" id="GO:0008270">
    <property type="term" value="F:zinc ion binding"/>
    <property type="evidence" value="ECO:0007669"/>
    <property type="project" value="InterPro"/>
</dbReference>
<sequence length="690" mass="77403">MDETGPNGTSSSTQHAMARKRMRKGTHSCNECRRRKIRCLFAPNSSVCSPCSSRGSRCVDQLQQPFSGPTRSGSTTQVSASRVEPAQRSNVTASTEPTQSPVALVAPIQDLTFSEIADSEVDVLNNEESNQVPLISFIADSELWSTGSATDEISKTMSPTNREGSRFPSVSQMRQRRAKDVCTALRSALPNYDSIMTTLSEHGSWWESFRFKTHLNVQEPAEGLIAFAARTYTSDNPSLLGTLVTAYARCLNRYHQLYAIVESLVIAETEYVSTVEGLQCLILLAKSLTEVGHPRRSWLIWRKGMAIAQLLGLYRTNNKPTIANNIWWTIFHGDRFTSLLLGVPHGFNDSYFASELAHGQPAEAQLIMRTVMIAGKIIERNLISSKPSIAETLSLDEQFDTISALLPEEWWNTADEMARQTHNDQLRERVLLQFYFFHLRTYLHLPFMAKSVTVSTSVISKLACMEASRQMLKRFLLLHSTVDGTHLFECKTTAFLSFMAAVLLILGVYDFDHYSSSSSSNDDMVLLNSVQDIFRRNVKKDGSKISSQCCNALEMLMRSRDSDSQTPRSNESPERIFIPYFGLLLCRRKSECTRSTGTYFPQWHNQFDQDHTAPSQISDAAPPTKTLGIEMEPQTFEYLGPFIGNSMSSQAELLGDGIGLDMSGDTFWSDALMMDLDQDWTILNKFGDTY</sequence>
<dbReference type="GO" id="GO:0000981">
    <property type="term" value="F:DNA-binding transcription factor activity, RNA polymerase II-specific"/>
    <property type="evidence" value="ECO:0007669"/>
    <property type="project" value="InterPro"/>
</dbReference>
<feature type="compositionally biased region" description="Polar residues" evidence="5">
    <location>
        <begin position="1"/>
        <end position="15"/>
    </location>
</feature>
<evidence type="ECO:0000256" key="5">
    <source>
        <dbReference type="SAM" id="MobiDB-lite"/>
    </source>
</evidence>
<dbReference type="OrthoDB" id="5392779at2759"/>
<dbReference type="PROSITE" id="PS00463">
    <property type="entry name" value="ZN2_CY6_FUNGAL_1"/>
    <property type="match status" value="1"/>
</dbReference>
<dbReference type="SUPFAM" id="SSF57701">
    <property type="entry name" value="Zn2/Cys6 DNA-binding domain"/>
    <property type="match status" value="1"/>
</dbReference>
<evidence type="ECO:0000256" key="1">
    <source>
        <dbReference type="ARBA" id="ARBA00022723"/>
    </source>
</evidence>
<dbReference type="SMART" id="SM00066">
    <property type="entry name" value="GAL4"/>
    <property type="match status" value="1"/>
</dbReference>
<evidence type="ECO:0000313" key="8">
    <source>
        <dbReference type="Proteomes" id="UP000717696"/>
    </source>
</evidence>
<protein>
    <recommendedName>
        <fullName evidence="6">Zn(2)-C6 fungal-type domain-containing protein</fullName>
    </recommendedName>
</protein>
<evidence type="ECO:0000256" key="4">
    <source>
        <dbReference type="ARBA" id="ARBA00023242"/>
    </source>
</evidence>
<dbReference type="CDD" id="cd12148">
    <property type="entry name" value="fungal_TF_MHR"/>
    <property type="match status" value="1"/>
</dbReference>
<dbReference type="GO" id="GO:0006351">
    <property type="term" value="P:DNA-templated transcription"/>
    <property type="evidence" value="ECO:0007669"/>
    <property type="project" value="InterPro"/>
</dbReference>
<dbReference type="InterPro" id="IPR001138">
    <property type="entry name" value="Zn2Cys6_DnaBD"/>
</dbReference>
<dbReference type="GO" id="GO:0003677">
    <property type="term" value="F:DNA binding"/>
    <property type="evidence" value="ECO:0007669"/>
    <property type="project" value="InterPro"/>
</dbReference>
<evidence type="ECO:0000313" key="7">
    <source>
        <dbReference type="EMBL" id="KAH7123249.1"/>
    </source>
</evidence>
<feature type="region of interest" description="Disordered" evidence="5">
    <location>
        <begin position="152"/>
        <end position="172"/>
    </location>
</feature>
<organism evidence="7 8">
    <name type="scientific">Dactylonectria estremocensis</name>
    <dbReference type="NCBI Taxonomy" id="1079267"/>
    <lineage>
        <taxon>Eukaryota</taxon>
        <taxon>Fungi</taxon>
        <taxon>Dikarya</taxon>
        <taxon>Ascomycota</taxon>
        <taxon>Pezizomycotina</taxon>
        <taxon>Sordariomycetes</taxon>
        <taxon>Hypocreomycetidae</taxon>
        <taxon>Hypocreales</taxon>
        <taxon>Nectriaceae</taxon>
        <taxon>Dactylonectria</taxon>
    </lineage>
</organism>
<feature type="region of interest" description="Disordered" evidence="5">
    <location>
        <begin position="62"/>
        <end position="101"/>
    </location>
</feature>
<proteinExistence type="predicted"/>
<dbReference type="PANTHER" id="PTHR47840:SF1">
    <property type="entry name" value="ZN(II)2CYS6 TRANSCRIPTION FACTOR (EUROFUNG)"/>
    <property type="match status" value="1"/>
</dbReference>
<evidence type="ECO:0000256" key="2">
    <source>
        <dbReference type="ARBA" id="ARBA00023015"/>
    </source>
</evidence>